<keyword evidence="1" id="KW-0808">Transferase</keyword>
<dbReference type="EMBL" id="KK112030">
    <property type="protein sequence ID" value="KFM56564.1"/>
    <property type="molecule type" value="Genomic_DNA"/>
</dbReference>
<proteinExistence type="predicted"/>
<name>A0A087SUM5_STEMI</name>
<keyword evidence="2" id="KW-1185">Reference proteome</keyword>
<dbReference type="Gene3D" id="3.90.550.50">
    <property type="match status" value="1"/>
</dbReference>
<organism evidence="1 2">
    <name type="scientific">Stegodyphus mimosarum</name>
    <name type="common">African social velvet spider</name>
    <dbReference type="NCBI Taxonomy" id="407821"/>
    <lineage>
        <taxon>Eukaryota</taxon>
        <taxon>Metazoa</taxon>
        <taxon>Ecdysozoa</taxon>
        <taxon>Arthropoda</taxon>
        <taxon>Chelicerata</taxon>
        <taxon>Arachnida</taxon>
        <taxon>Araneae</taxon>
        <taxon>Araneomorphae</taxon>
        <taxon>Entelegynae</taxon>
        <taxon>Eresoidea</taxon>
        <taxon>Eresidae</taxon>
        <taxon>Stegodyphus</taxon>
    </lineage>
</organism>
<dbReference type="GO" id="GO:0016740">
    <property type="term" value="F:transferase activity"/>
    <property type="evidence" value="ECO:0007669"/>
    <property type="project" value="UniProtKB-KW"/>
</dbReference>
<evidence type="ECO:0000313" key="2">
    <source>
        <dbReference type="Proteomes" id="UP000054359"/>
    </source>
</evidence>
<feature type="non-terminal residue" evidence="1">
    <location>
        <position position="34"/>
    </location>
</feature>
<dbReference type="Proteomes" id="UP000054359">
    <property type="component" value="Unassembled WGS sequence"/>
</dbReference>
<sequence>MNVVQIDGFDERIDPTRFLSLHCHLFPNFNFCPS</sequence>
<evidence type="ECO:0000313" key="1">
    <source>
        <dbReference type="EMBL" id="KFM56564.1"/>
    </source>
</evidence>
<gene>
    <name evidence="1" type="ORF">X975_03679</name>
</gene>
<accession>A0A087SUM5</accession>
<dbReference type="OrthoDB" id="8959630at2759"/>
<dbReference type="AlphaFoldDB" id="A0A087SUM5"/>
<reference evidence="1 2" key="1">
    <citation type="submission" date="2013-11" db="EMBL/GenBank/DDBJ databases">
        <title>Genome sequencing of Stegodyphus mimosarum.</title>
        <authorList>
            <person name="Bechsgaard J."/>
        </authorList>
    </citation>
    <scope>NUCLEOTIDE SEQUENCE [LARGE SCALE GENOMIC DNA]</scope>
</reference>
<protein>
    <submittedName>
        <fullName evidence="1">Fringe glycosyltransferase</fullName>
    </submittedName>
</protein>